<dbReference type="EMBL" id="JARKIF010000001">
    <property type="protein sequence ID" value="KAJ7651303.1"/>
    <property type="molecule type" value="Genomic_DNA"/>
</dbReference>
<evidence type="ECO:0008006" key="3">
    <source>
        <dbReference type="Google" id="ProtNLM"/>
    </source>
</evidence>
<accession>A0AAD7CKS6</accession>
<gene>
    <name evidence="1" type="ORF">FB45DRAFT_890218</name>
</gene>
<proteinExistence type="predicted"/>
<keyword evidence="2" id="KW-1185">Reference proteome</keyword>
<organism evidence="1 2">
    <name type="scientific">Roridomyces roridus</name>
    <dbReference type="NCBI Taxonomy" id="1738132"/>
    <lineage>
        <taxon>Eukaryota</taxon>
        <taxon>Fungi</taxon>
        <taxon>Dikarya</taxon>
        <taxon>Basidiomycota</taxon>
        <taxon>Agaricomycotina</taxon>
        <taxon>Agaricomycetes</taxon>
        <taxon>Agaricomycetidae</taxon>
        <taxon>Agaricales</taxon>
        <taxon>Marasmiineae</taxon>
        <taxon>Mycenaceae</taxon>
        <taxon>Roridomyces</taxon>
    </lineage>
</organism>
<evidence type="ECO:0000313" key="1">
    <source>
        <dbReference type="EMBL" id="KAJ7651303.1"/>
    </source>
</evidence>
<name>A0AAD7CKS6_9AGAR</name>
<dbReference type="Proteomes" id="UP001221142">
    <property type="component" value="Unassembled WGS sequence"/>
</dbReference>
<dbReference type="AlphaFoldDB" id="A0AAD7CKS6"/>
<reference evidence="1" key="1">
    <citation type="submission" date="2023-03" db="EMBL/GenBank/DDBJ databases">
        <title>Massive genome expansion in bonnet fungi (Mycena s.s.) driven by repeated elements and novel gene families across ecological guilds.</title>
        <authorList>
            <consortium name="Lawrence Berkeley National Laboratory"/>
            <person name="Harder C.B."/>
            <person name="Miyauchi S."/>
            <person name="Viragh M."/>
            <person name="Kuo A."/>
            <person name="Thoen E."/>
            <person name="Andreopoulos B."/>
            <person name="Lu D."/>
            <person name="Skrede I."/>
            <person name="Drula E."/>
            <person name="Henrissat B."/>
            <person name="Morin E."/>
            <person name="Kohler A."/>
            <person name="Barry K."/>
            <person name="LaButti K."/>
            <person name="Morin E."/>
            <person name="Salamov A."/>
            <person name="Lipzen A."/>
            <person name="Mereny Z."/>
            <person name="Hegedus B."/>
            <person name="Baldrian P."/>
            <person name="Stursova M."/>
            <person name="Weitz H."/>
            <person name="Taylor A."/>
            <person name="Grigoriev I.V."/>
            <person name="Nagy L.G."/>
            <person name="Martin F."/>
            <person name="Kauserud H."/>
        </authorList>
    </citation>
    <scope>NUCLEOTIDE SEQUENCE</scope>
    <source>
        <strain evidence="1">9284</strain>
    </source>
</reference>
<sequence length="242" mass="28528">MYTAKIREQSEKSVILYEGENAEEECQKYIAKHANVWHPNIMQIFGVSGLRGKHIVIAQDSLIPHWEYFALHRLSVILQVYLYALWISDRHDVSEYFLDNIINEGSSMSNPHWIRRSTGRLTVDLESSRIYTPPSWYTYERVHLDWNWHDCFEESQVFEVLSIPHFHRIAIKEFSNYRFLPLENQQNVTDIRLGAVLFSPLGTTGIRELVEVAFLPDLAMIEHELWIAVHPLSETMEDGWRR</sequence>
<protein>
    <recommendedName>
        <fullName evidence="3">Protein kinase domain-containing protein</fullName>
    </recommendedName>
</protein>
<evidence type="ECO:0000313" key="2">
    <source>
        <dbReference type="Proteomes" id="UP001221142"/>
    </source>
</evidence>
<comment type="caution">
    <text evidence="1">The sequence shown here is derived from an EMBL/GenBank/DDBJ whole genome shotgun (WGS) entry which is preliminary data.</text>
</comment>